<keyword evidence="2" id="KW-1133">Transmembrane helix</keyword>
<evidence type="ECO:0000313" key="4">
    <source>
        <dbReference type="Proteomes" id="UP001595556"/>
    </source>
</evidence>
<accession>A0ABV7H4W8</accession>
<dbReference type="EMBL" id="JBHRTI010000010">
    <property type="protein sequence ID" value="MFC3148964.1"/>
    <property type="molecule type" value="Genomic_DNA"/>
</dbReference>
<evidence type="ECO:0000256" key="1">
    <source>
        <dbReference type="SAM" id="MobiDB-lite"/>
    </source>
</evidence>
<dbReference type="RefSeq" id="WP_377305363.1">
    <property type="nucleotide sequence ID" value="NZ_CP180191.1"/>
</dbReference>
<protein>
    <submittedName>
        <fullName evidence="3">Uncharacterized protein</fullName>
    </submittedName>
</protein>
<name>A0ABV7H4W8_9BURK</name>
<keyword evidence="2" id="KW-0812">Transmembrane</keyword>
<sequence>MTKPAPPNQTDATGSDEPRFADGSTLPSLDNLESLIAQAHQRAHDLAQSDPAAASMWSLRANSLMAMRKRLRLLNARSGALLRRAAQEREAAHKRDRMIAIGRLIVVALLVVTAFLMEYRG</sequence>
<organism evidence="3 4">
    <name type="scientific">Piscinibacterium candidicorallinum</name>
    <dbReference type="NCBI Taxonomy" id="1793872"/>
    <lineage>
        <taxon>Bacteria</taxon>
        <taxon>Pseudomonadati</taxon>
        <taxon>Pseudomonadota</taxon>
        <taxon>Betaproteobacteria</taxon>
        <taxon>Burkholderiales</taxon>
        <taxon>Piscinibacterium</taxon>
    </lineage>
</organism>
<keyword evidence="2" id="KW-0472">Membrane</keyword>
<dbReference type="Proteomes" id="UP001595556">
    <property type="component" value="Unassembled WGS sequence"/>
</dbReference>
<feature type="transmembrane region" description="Helical" evidence="2">
    <location>
        <begin position="98"/>
        <end position="117"/>
    </location>
</feature>
<proteinExistence type="predicted"/>
<reference evidence="4" key="1">
    <citation type="journal article" date="2019" name="Int. J. Syst. Evol. Microbiol.">
        <title>The Global Catalogue of Microorganisms (GCM) 10K type strain sequencing project: providing services to taxonomists for standard genome sequencing and annotation.</title>
        <authorList>
            <consortium name="The Broad Institute Genomics Platform"/>
            <consortium name="The Broad Institute Genome Sequencing Center for Infectious Disease"/>
            <person name="Wu L."/>
            <person name="Ma J."/>
        </authorList>
    </citation>
    <scope>NUCLEOTIDE SEQUENCE [LARGE SCALE GENOMIC DNA]</scope>
    <source>
        <strain evidence="4">KCTC 52168</strain>
    </source>
</reference>
<feature type="region of interest" description="Disordered" evidence="1">
    <location>
        <begin position="1"/>
        <end position="24"/>
    </location>
</feature>
<evidence type="ECO:0000313" key="3">
    <source>
        <dbReference type="EMBL" id="MFC3148964.1"/>
    </source>
</evidence>
<gene>
    <name evidence="3" type="ORF">ACFOEN_15155</name>
</gene>
<keyword evidence="4" id="KW-1185">Reference proteome</keyword>
<comment type="caution">
    <text evidence="3">The sequence shown here is derived from an EMBL/GenBank/DDBJ whole genome shotgun (WGS) entry which is preliminary data.</text>
</comment>
<evidence type="ECO:0000256" key="2">
    <source>
        <dbReference type="SAM" id="Phobius"/>
    </source>
</evidence>